<dbReference type="Proteomes" id="UP001595593">
    <property type="component" value="Unassembled WGS sequence"/>
</dbReference>
<name>A0ABV7G8C6_9PROT</name>
<organism evidence="1 2">
    <name type="scientific">Teichococcus globiformis</name>
    <dbReference type="NCBI Taxonomy" id="2307229"/>
    <lineage>
        <taxon>Bacteria</taxon>
        <taxon>Pseudomonadati</taxon>
        <taxon>Pseudomonadota</taxon>
        <taxon>Alphaproteobacteria</taxon>
        <taxon>Acetobacterales</taxon>
        <taxon>Roseomonadaceae</taxon>
        <taxon>Roseomonas</taxon>
    </lineage>
</organism>
<comment type="caution">
    <text evidence="1">The sequence shown here is derived from an EMBL/GenBank/DDBJ whole genome shotgun (WGS) entry which is preliminary data.</text>
</comment>
<evidence type="ECO:0000313" key="2">
    <source>
        <dbReference type="Proteomes" id="UP001595593"/>
    </source>
</evidence>
<dbReference type="EMBL" id="JBHRTN010000029">
    <property type="protein sequence ID" value="MFC3127730.1"/>
    <property type="molecule type" value="Genomic_DNA"/>
</dbReference>
<accession>A0ABV7G8C6</accession>
<reference evidence="2" key="1">
    <citation type="journal article" date="2019" name="Int. J. Syst. Evol. Microbiol.">
        <title>The Global Catalogue of Microorganisms (GCM) 10K type strain sequencing project: providing services to taxonomists for standard genome sequencing and annotation.</title>
        <authorList>
            <consortium name="The Broad Institute Genomics Platform"/>
            <consortium name="The Broad Institute Genome Sequencing Center for Infectious Disease"/>
            <person name="Wu L."/>
            <person name="Ma J."/>
        </authorList>
    </citation>
    <scope>NUCLEOTIDE SEQUENCE [LARGE SCALE GENOMIC DNA]</scope>
    <source>
        <strain evidence="2">KCTC 52094</strain>
    </source>
</reference>
<evidence type="ECO:0000313" key="1">
    <source>
        <dbReference type="EMBL" id="MFC3127730.1"/>
    </source>
</evidence>
<proteinExistence type="predicted"/>
<keyword evidence="2" id="KW-1185">Reference proteome</keyword>
<gene>
    <name evidence="1" type="ORF">ACFOD4_21915</name>
</gene>
<dbReference type="RefSeq" id="WP_379599842.1">
    <property type="nucleotide sequence ID" value="NZ_JBHRTN010000029.1"/>
</dbReference>
<protein>
    <submittedName>
        <fullName evidence="1">Uncharacterized protein</fullName>
    </submittedName>
</protein>
<sequence>MSGTPDPDWLYHHFEARGPAAELAAFRQAAAGAGLIPWQLDLPALEEDWLHLMLAPGPHERGISLEGARILAGQLREAVARQQARAEALALTGTACPLDLNALFPVPREILALGPADPQARDWLWREWGTPCALRHVAAAPGKSADTATHGVMRLRFWSADWTPWRALQRMRDRFPTISFSLQPVYDEGA</sequence>